<name>F2JWB0_MARM1</name>
<comment type="function">
    <text evidence="1">Efflux system for nickel and cobalt.</text>
</comment>
<keyword evidence="7 13" id="KW-0812">Transmembrane</keyword>
<dbReference type="Proteomes" id="UP000001062">
    <property type="component" value="Chromosome"/>
</dbReference>
<dbReference type="PANTHER" id="PTHR40659:SF1">
    <property type="entry name" value="NICKEL_COBALT EFFLUX SYSTEM RCNA"/>
    <property type="match status" value="1"/>
</dbReference>
<reference evidence="15 16" key="1">
    <citation type="journal article" date="2012" name="Stand. Genomic Sci.">
        <title>Complete genome sequence of the melanogenic marine bacterium Marinomonas mediterranea type strain (MMB-1(T)).</title>
        <authorList>
            <person name="Lucas-Elio P."/>
            <person name="Goodwin L."/>
            <person name="Woyke T."/>
            <person name="Pitluck S."/>
            <person name="Nolan M."/>
            <person name="Kyrpides N.C."/>
            <person name="Detter J.C."/>
            <person name="Copeland A."/>
            <person name="Teshima H."/>
            <person name="Bruce D."/>
            <person name="Detter C."/>
            <person name="Tapia R."/>
            <person name="Han S."/>
            <person name="Land M.L."/>
            <person name="Ivanova N."/>
            <person name="Mikhailova N."/>
            <person name="Johnston A.W."/>
            <person name="Sanchez-Amat A."/>
        </authorList>
    </citation>
    <scope>NUCLEOTIDE SEQUENCE [LARGE SCALE GENOMIC DNA]</scope>
    <source>
        <strain evidence="16">ATCC 700492 / JCM 21426 / NBRC 103028 / MMB-1</strain>
    </source>
</reference>
<evidence type="ECO:0000256" key="7">
    <source>
        <dbReference type="ARBA" id="ARBA00022692"/>
    </source>
</evidence>
<keyword evidence="9" id="KW-0406">Ion transport</keyword>
<evidence type="ECO:0000313" key="15">
    <source>
        <dbReference type="EMBL" id="ADZ89498.1"/>
    </source>
</evidence>
<dbReference type="InterPro" id="IPR011541">
    <property type="entry name" value="Ni/Co_transpt_high_affinity"/>
</dbReference>
<evidence type="ECO:0000256" key="4">
    <source>
        <dbReference type="ARBA" id="ARBA00022448"/>
    </source>
</evidence>
<dbReference type="AlphaFoldDB" id="F2JWB0"/>
<feature type="region of interest" description="Disordered" evidence="14">
    <location>
        <begin position="195"/>
        <end position="229"/>
    </location>
</feature>
<evidence type="ECO:0000256" key="1">
    <source>
        <dbReference type="ARBA" id="ARBA00002510"/>
    </source>
</evidence>
<sequence length="340" mass="37541" precursor="true">MIAWKWLIGFGLAIASGSLWAFDLSVYQDFTQWIMTYQREFHRSLVSAVRGLSKGENMALLWSLVSVSFGYGVFHAAGPGHGKAVIASYMLASKAPLKKGISVAFLSAMAQGLMAVTVVLIMAQLFSVAGKAVQISRFFELASFAAVGLIGVWMLSRMLRGKSSCGHDHSQDHLHHHASTCDHTYEHTCSHEHVHKHDNQHDHEHHDEHSHTCQHEHHEHSNERDVHSETKAAKRSVWAMIMAIGIRPCSGAVLVLLFSVSADILKWGILSTFAMSLGTAITVSILAIASVMVRGASTHWSHGIWRQRLQTGFGYFASFALIIISASMIWSDLTTSRALF</sequence>
<accession>F2JWB0</accession>
<evidence type="ECO:0000256" key="13">
    <source>
        <dbReference type="RuleBase" id="RU362101"/>
    </source>
</evidence>
<feature type="transmembrane region" description="Helical" evidence="13">
    <location>
        <begin position="138"/>
        <end position="155"/>
    </location>
</feature>
<feature type="transmembrane region" description="Helical" evidence="13">
    <location>
        <begin position="59"/>
        <end position="80"/>
    </location>
</feature>
<evidence type="ECO:0000256" key="12">
    <source>
        <dbReference type="ARBA" id="ARBA00023285"/>
    </source>
</evidence>
<evidence type="ECO:0000256" key="3">
    <source>
        <dbReference type="ARBA" id="ARBA00022426"/>
    </source>
</evidence>
<dbReference type="GO" id="GO:0046583">
    <property type="term" value="F:monoatomic cation efflux transmembrane transporter activity"/>
    <property type="evidence" value="ECO:0007669"/>
    <property type="project" value="TreeGrafter"/>
</dbReference>
<organism evidence="15 16">
    <name type="scientific">Marinomonas mediterranea (strain ATCC 700492 / JCM 21426 / NBRC 103028 / MMB-1)</name>
    <dbReference type="NCBI Taxonomy" id="717774"/>
    <lineage>
        <taxon>Bacteria</taxon>
        <taxon>Pseudomonadati</taxon>
        <taxon>Pseudomonadota</taxon>
        <taxon>Gammaproteobacteria</taxon>
        <taxon>Oceanospirillales</taxon>
        <taxon>Oceanospirillaceae</taxon>
        <taxon>Marinomonas</taxon>
    </lineage>
</organism>
<evidence type="ECO:0000256" key="2">
    <source>
        <dbReference type="ARBA" id="ARBA00004651"/>
    </source>
</evidence>
<evidence type="ECO:0000256" key="6">
    <source>
        <dbReference type="ARBA" id="ARBA00022596"/>
    </source>
</evidence>
<dbReference type="STRING" id="717774.Marme_0194"/>
<comment type="subcellular location">
    <subcellularLocation>
        <location evidence="2 13">Cell membrane</location>
        <topology evidence="2 13">Multi-pass membrane protein</topology>
    </subcellularLocation>
</comment>
<feature type="transmembrane region" description="Helical" evidence="13">
    <location>
        <begin position="101"/>
        <end position="126"/>
    </location>
</feature>
<keyword evidence="4 13" id="KW-0813">Transport</keyword>
<keyword evidence="3" id="KW-0171">Cobalt transport</keyword>
<protein>
    <recommendedName>
        <fullName evidence="13">Nickel/cobalt efflux system</fullName>
    </recommendedName>
</protein>
<evidence type="ECO:0000256" key="10">
    <source>
        <dbReference type="ARBA" id="ARBA00023112"/>
    </source>
</evidence>
<dbReference type="GO" id="GO:0010045">
    <property type="term" value="P:response to nickel cation"/>
    <property type="evidence" value="ECO:0007669"/>
    <property type="project" value="TreeGrafter"/>
</dbReference>
<keyword evidence="11 13" id="KW-0472">Membrane</keyword>
<keyword evidence="8 13" id="KW-1133">Transmembrane helix</keyword>
<evidence type="ECO:0000256" key="5">
    <source>
        <dbReference type="ARBA" id="ARBA00022475"/>
    </source>
</evidence>
<dbReference type="PANTHER" id="PTHR40659">
    <property type="entry name" value="NICKEL/COBALT EFFLUX SYSTEM RCNA"/>
    <property type="match status" value="1"/>
</dbReference>
<dbReference type="eggNOG" id="COG2215">
    <property type="taxonomic scope" value="Bacteria"/>
</dbReference>
<feature type="transmembrane region" description="Helical" evidence="13">
    <location>
        <begin position="237"/>
        <end position="258"/>
    </location>
</feature>
<dbReference type="GO" id="GO:0015099">
    <property type="term" value="F:nickel cation transmembrane transporter activity"/>
    <property type="evidence" value="ECO:0007669"/>
    <property type="project" value="UniProtKB-UniRule"/>
</dbReference>
<comment type="similarity">
    <text evidence="13">Belongs to the NiCoT transporter (TC 2.A.52) family.</text>
</comment>
<feature type="transmembrane region" description="Helical" evidence="13">
    <location>
        <begin position="312"/>
        <end position="330"/>
    </location>
</feature>
<dbReference type="KEGG" id="mme:Marme_0194"/>
<dbReference type="GO" id="GO:0006824">
    <property type="term" value="P:cobalt ion transport"/>
    <property type="evidence" value="ECO:0007669"/>
    <property type="project" value="UniProtKB-KW"/>
</dbReference>
<evidence type="ECO:0000256" key="14">
    <source>
        <dbReference type="SAM" id="MobiDB-lite"/>
    </source>
</evidence>
<keyword evidence="10" id="KW-0921">Nickel transport</keyword>
<gene>
    <name evidence="15" type="ordered locus">Marme_0194</name>
</gene>
<dbReference type="GO" id="GO:0005886">
    <property type="term" value="C:plasma membrane"/>
    <property type="evidence" value="ECO:0007669"/>
    <property type="project" value="UniProtKB-SubCell"/>
</dbReference>
<keyword evidence="12" id="KW-0170">Cobalt</keyword>
<evidence type="ECO:0000256" key="11">
    <source>
        <dbReference type="ARBA" id="ARBA00023136"/>
    </source>
</evidence>
<keyword evidence="16" id="KW-1185">Reference proteome</keyword>
<feature type="transmembrane region" description="Helical" evidence="13">
    <location>
        <begin position="264"/>
        <end position="291"/>
    </location>
</feature>
<dbReference type="RefSeq" id="WP_013659405.1">
    <property type="nucleotide sequence ID" value="NC_015276.1"/>
</dbReference>
<keyword evidence="5" id="KW-1003">Cell membrane</keyword>
<dbReference type="GO" id="GO:0032025">
    <property type="term" value="P:response to cobalt ion"/>
    <property type="evidence" value="ECO:0007669"/>
    <property type="project" value="TreeGrafter"/>
</dbReference>
<dbReference type="Pfam" id="PF03824">
    <property type="entry name" value="NicO"/>
    <property type="match status" value="1"/>
</dbReference>
<dbReference type="PATRIC" id="fig|717774.3.peg.198"/>
<evidence type="ECO:0000313" key="16">
    <source>
        <dbReference type="Proteomes" id="UP000001062"/>
    </source>
</evidence>
<evidence type="ECO:0000256" key="9">
    <source>
        <dbReference type="ARBA" id="ARBA00023065"/>
    </source>
</evidence>
<keyword evidence="6" id="KW-0533">Nickel</keyword>
<dbReference type="EMBL" id="CP002583">
    <property type="protein sequence ID" value="ADZ89498.1"/>
    <property type="molecule type" value="Genomic_DNA"/>
</dbReference>
<dbReference type="HOGENOM" id="CLU_058605_0_2_6"/>
<proteinExistence type="inferred from homology"/>
<dbReference type="InterPro" id="IPR051224">
    <property type="entry name" value="NiCoT_RcnA"/>
</dbReference>
<evidence type="ECO:0000256" key="8">
    <source>
        <dbReference type="ARBA" id="ARBA00022989"/>
    </source>
</evidence>